<dbReference type="Proteomes" id="UP000308697">
    <property type="component" value="Unassembled WGS sequence"/>
</dbReference>
<evidence type="ECO:0000313" key="2">
    <source>
        <dbReference type="EMBL" id="TJZ55592.1"/>
    </source>
</evidence>
<keyword evidence="1" id="KW-0472">Membrane</keyword>
<dbReference type="RefSeq" id="WP_136739357.1">
    <property type="nucleotide sequence ID" value="NZ_SUMB01000003.1"/>
</dbReference>
<gene>
    <name evidence="2" type="ORF">FCH28_09635</name>
</gene>
<comment type="caution">
    <text evidence="2">The sequence shown here is derived from an EMBL/GenBank/DDBJ whole genome shotgun (WGS) entry which is preliminary data.</text>
</comment>
<dbReference type="EMBL" id="SUMB01000003">
    <property type="protein sequence ID" value="TJZ55592.1"/>
    <property type="molecule type" value="Genomic_DNA"/>
</dbReference>
<keyword evidence="1" id="KW-0812">Transmembrane</keyword>
<proteinExistence type="predicted"/>
<dbReference type="AlphaFoldDB" id="A0A4U0NNZ8"/>
<organism evidence="2 3">
    <name type="scientific">Streptomyces piniterrae</name>
    <dbReference type="NCBI Taxonomy" id="2571125"/>
    <lineage>
        <taxon>Bacteria</taxon>
        <taxon>Bacillati</taxon>
        <taxon>Actinomycetota</taxon>
        <taxon>Actinomycetes</taxon>
        <taxon>Kitasatosporales</taxon>
        <taxon>Streptomycetaceae</taxon>
        <taxon>Streptomyces</taxon>
    </lineage>
</organism>
<evidence type="ECO:0000256" key="1">
    <source>
        <dbReference type="SAM" id="Phobius"/>
    </source>
</evidence>
<protein>
    <submittedName>
        <fullName evidence="2">Uncharacterized protein</fullName>
    </submittedName>
</protein>
<dbReference type="OrthoDB" id="9964702at2"/>
<feature type="transmembrane region" description="Helical" evidence="1">
    <location>
        <begin position="7"/>
        <end position="27"/>
    </location>
</feature>
<name>A0A4U0NNZ8_9ACTN</name>
<reference evidence="2 3" key="1">
    <citation type="submission" date="2019-04" db="EMBL/GenBank/DDBJ databases">
        <title>Streptomyces piniterrae sp. nov., a heliquinomycin-producing actinomycete isolated from rhizosphere soil of Pinus yunnanensis.</title>
        <authorList>
            <person name="Zhuang X."/>
            <person name="Zhao J."/>
        </authorList>
    </citation>
    <scope>NUCLEOTIDE SEQUENCE [LARGE SCALE GENOMIC DNA]</scope>
    <source>
        <strain evidence="3">jys28</strain>
    </source>
</reference>
<sequence>MRFQLLHIFLLGTLVGAITTGALWLITGHLPEVWLTLVIANLVGVAGASVLRVRRAREQQRLQRAYDRPAFGEEHRP</sequence>
<feature type="transmembrane region" description="Helical" evidence="1">
    <location>
        <begin position="33"/>
        <end position="53"/>
    </location>
</feature>
<keyword evidence="1" id="KW-1133">Transmembrane helix</keyword>
<accession>A0A4U0NNZ8</accession>
<keyword evidence="3" id="KW-1185">Reference proteome</keyword>
<evidence type="ECO:0000313" key="3">
    <source>
        <dbReference type="Proteomes" id="UP000308697"/>
    </source>
</evidence>